<dbReference type="InterPro" id="IPR011009">
    <property type="entry name" value="Kinase-like_dom_sf"/>
</dbReference>
<evidence type="ECO:0000256" key="2">
    <source>
        <dbReference type="ARBA" id="ARBA00022475"/>
    </source>
</evidence>
<evidence type="ECO:0000256" key="3">
    <source>
        <dbReference type="ARBA" id="ARBA00022527"/>
    </source>
</evidence>
<dbReference type="AlphaFoldDB" id="A0A822Z804"/>
<evidence type="ECO:0000256" key="4">
    <source>
        <dbReference type="ARBA" id="ARBA00023136"/>
    </source>
</evidence>
<dbReference type="GO" id="GO:0005886">
    <property type="term" value="C:plasma membrane"/>
    <property type="evidence" value="ECO:0007669"/>
    <property type="project" value="UniProtKB-SubCell"/>
</dbReference>
<keyword evidence="3" id="KW-0418">Kinase</keyword>
<dbReference type="PANTHER" id="PTHR47985">
    <property type="entry name" value="OS07G0668900 PROTEIN"/>
    <property type="match status" value="1"/>
</dbReference>
<evidence type="ECO:0000259" key="5">
    <source>
        <dbReference type="PROSITE" id="PS50011"/>
    </source>
</evidence>
<dbReference type="GO" id="GO:0004674">
    <property type="term" value="F:protein serine/threonine kinase activity"/>
    <property type="evidence" value="ECO:0007669"/>
    <property type="project" value="UniProtKB-KW"/>
</dbReference>
<comment type="caution">
    <text evidence="6">The sequence shown here is derived from an EMBL/GenBank/DDBJ whole genome shotgun (WGS) entry which is preliminary data.</text>
</comment>
<keyword evidence="3" id="KW-0808">Transferase</keyword>
<dbReference type="InterPro" id="IPR008271">
    <property type="entry name" value="Ser/Thr_kinase_AS"/>
</dbReference>
<sequence>MKIAFGAAKGLAFLHEEAERPVIYTDFKTSNILLDAEYNANLSDFGLAKDGLEGDKTRVSTRVMGTFGYSAPEYVMTGKFD</sequence>
<dbReference type="SUPFAM" id="SSF56112">
    <property type="entry name" value="Protein kinase-like (PK-like)"/>
    <property type="match status" value="1"/>
</dbReference>
<dbReference type="PROSITE" id="PS50011">
    <property type="entry name" value="PROTEIN_KINASE_DOM"/>
    <property type="match status" value="1"/>
</dbReference>
<reference evidence="6 7" key="1">
    <citation type="journal article" date="2020" name="Mol. Biol. Evol.">
        <title>Distinct Expression and Methylation Patterns for Genes with Different Fates following a Single Whole-Genome Duplication in Flowering Plants.</title>
        <authorList>
            <person name="Shi T."/>
            <person name="Rahmani R.S."/>
            <person name="Gugger P.F."/>
            <person name="Wang M."/>
            <person name="Li H."/>
            <person name="Zhang Y."/>
            <person name="Li Z."/>
            <person name="Wang Q."/>
            <person name="Van de Peer Y."/>
            <person name="Marchal K."/>
            <person name="Chen J."/>
        </authorList>
    </citation>
    <scope>NUCLEOTIDE SEQUENCE [LARGE SCALE GENOMIC DNA]</scope>
    <source>
        <tissue evidence="6">Leaf</tissue>
    </source>
</reference>
<accession>A0A822Z804</accession>
<keyword evidence="7" id="KW-1185">Reference proteome</keyword>
<comment type="subcellular location">
    <subcellularLocation>
        <location evidence="1">Cell membrane</location>
    </subcellularLocation>
</comment>
<feature type="domain" description="Protein kinase" evidence="5">
    <location>
        <begin position="1"/>
        <end position="81"/>
    </location>
</feature>
<proteinExistence type="predicted"/>
<gene>
    <name evidence="6" type="ORF">HUJ06_013469</name>
</gene>
<dbReference type="PROSITE" id="PS00108">
    <property type="entry name" value="PROTEIN_KINASE_ST"/>
    <property type="match status" value="1"/>
</dbReference>
<organism evidence="6 7">
    <name type="scientific">Nelumbo nucifera</name>
    <name type="common">Sacred lotus</name>
    <dbReference type="NCBI Taxonomy" id="4432"/>
    <lineage>
        <taxon>Eukaryota</taxon>
        <taxon>Viridiplantae</taxon>
        <taxon>Streptophyta</taxon>
        <taxon>Embryophyta</taxon>
        <taxon>Tracheophyta</taxon>
        <taxon>Spermatophyta</taxon>
        <taxon>Magnoliopsida</taxon>
        <taxon>Proteales</taxon>
        <taxon>Nelumbonaceae</taxon>
        <taxon>Nelumbo</taxon>
    </lineage>
</organism>
<dbReference type="InterPro" id="IPR000719">
    <property type="entry name" value="Prot_kinase_dom"/>
</dbReference>
<dbReference type="Proteomes" id="UP000607653">
    <property type="component" value="Unassembled WGS sequence"/>
</dbReference>
<dbReference type="Pfam" id="PF00069">
    <property type="entry name" value="Pkinase"/>
    <property type="match status" value="1"/>
</dbReference>
<dbReference type="EMBL" id="DUZY01000005">
    <property type="protein sequence ID" value="DAD39146.1"/>
    <property type="molecule type" value="Genomic_DNA"/>
</dbReference>
<keyword evidence="4" id="KW-0472">Membrane</keyword>
<dbReference type="PANTHER" id="PTHR47985:SF44">
    <property type="entry name" value="SERINE_THREONINE-PROTEIN KINASE PBS1"/>
    <property type="match status" value="1"/>
</dbReference>
<dbReference type="GO" id="GO:0005524">
    <property type="term" value="F:ATP binding"/>
    <property type="evidence" value="ECO:0007669"/>
    <property type="project" value="InterPro"/>
</dbReference>
<protein>
    <recommendedName>
        <fullName evidence="5">Protein kinase domain-containing protein</fullName>
    </recommendedName>
</protein>
<evidence type="ECO:0000313" key="6">
    <source>
        <dbReference type="EMBL" id="DAD39146.1"/>
    </source>
</evidence>
<keyword evidence="2" id="KW-1003">Cell membrane</keyword>
<evidence type="ECO:0000313" key="7">
    <source>
        <dbReference type="Proteomes" id="UP000607653"/>
    </source>
</evidence>
<keyword evidence="3" id="KW-0723">Serine/threonine-protein kinase</keyword>
<dbReference type="Gene3D" id="1.10.510.10">
    <property type="entry name" value="Transferase(Phosphotransferase) domain 1"/>
    <property type="match status" value="1"/>
</dbReference>
<evidence type="ECO:0000256" key="1">
    <source>
        <dbReference type="ARBA" id="ARBA00004236"/>
    </source>
</evidence>
<name>A0A822Z804_NELNU</name>